<protein>
    <recommendedName>
        <fullName evidence="2">MobA-like NTP transferase domain-containing protein</fullName>
    </recommendedName>
</protein>
<dbReference type="CDD" id="cd04182">
    <property type="entry name" value="GT_2_like_f"/>
    <property type="match status" value="1"/>
</dbReference>
<dbReference type="RefSeq" id="WP_070127734.1">
    <property type="nucleotide sequence ID" value="NZ_MDHN01000045.1"/>
</dbReference>
<keyword evidence="4" id="KW-1185">Reference proteome</keyword>
<accession>A0A1E7Z590</accession>
<evidence type="ECO:0000259" key="2">
    <source>
        <dbReference type="Pfam" id="PF12804"/>
    </source>
</evidence>
<comment type="caution">
    <text evidence="3">The sequence shown here is derived from an EMBL/GenBank/DDBJ whole genome shotgun (WGS) entry which is preliminary data.</text>
</comment>
<organism evidence="3 4">
    <name type="scientific">Alteromonas confluentis</name>
    <dbReference type="NCBI Taxonomy" id="1656094"/>
    <lineage>
        <taxon>Bacteria</taxon>
        <taxon>Pseudomonadati</taxon>
        <taxon>Pseudomonadota</taxon>
        <taxon>Gammaproteobacteria</taxon>
        <taxon>Alteromonadales</taxon>
        <taxon>Alteromonadaceae</taxon>
        <taxon>Alteromonas/Salinimonas group</taxon>
        <taxon>Alteromonas</taxon>
    </lineage>
</organism>
<dbReference type="AlphaFoldDB" id="A0A1E7Z590"/>
<proteinExistence type="predicted"/>
<dbReference type="InterPro" id="IPR025877">
    <property type="entry name" value="MobA-like_NTP_Trfase"/>
</dbReference>
<evidence type="ECO:0000256" key="1">
    <source>
        <dbReference type="ARBA" id="ARBA00022842"/>
    </source>
</evidence>
<feature type="domain" description="MobA-like NTP transferase" evidence="2">
    <location>
        <begin position="8"/>
        <end position="176"/>
    </location>
</feature>
<dbReference type="Pfam" id="PF12804">
    <property type="entry name" value="NTP_transf_3"/>
    <property type="match status" value="1"/>
</dbReference>
<dbReference type="STRING" id="1656094.BFC18_01180"/>
<dbReference type="SUPFAM" id="SSF53448">
    <property type="entry name" value="Nucleotide-diphospho-sugar transferases"/>
    <property type="match status" value="1"/>
</dbReference>
<evidence type="ECO:0000313" key="4">
    <source>
        <dbReference type="Proteomes" id="UP000175691"/>
    </source>
</evidence>
<dbReference type="Proteomes" id="UP000175691">
    <property type="component" value="Unassembled WGS sequence"/>
</dbReference>
<dbReference type="GO" id="GO:0016779">
    <property type="term" value="F:nucleotidyltransferase activity"/>
    <property type="evidence" value="ECO:0007669"/>
    <property type="project" value="UniProtKB-ARBA"/>
</dbReference>
<evidence type="ECO:0000313" key="3">
    <source>
        <dbReference type="EMBL" id="OFC68695.1"/>
    </source>
</evidence>
<dbReference type="PANTHER" id="PTHR43777">
    <property type="entry name" value="MOLYBDENUM COFACTOR CYTIDYLYLTRANSFERASE"/>
    <property type="match status" value="1"/>
</dbReference>
<gene>
    <name evidence="3" type="ORF">BFC18_01180</name>
</gene>
<dbReference type="EMBL" id="MDHN01000045">
    <property type="protein sequence ID" value="OFC68695.1"/>
    <property type="molecule type" value="Genomic_DNA"/>
</dbReference>
<dbReference type="InterPro" id="IPR029044">
    <property type="entry name" value="Nucleotide-diphossugar_trans"/>
</dbReference>
<keyword evidence="1" id="KW-0460">Magnesium</keyword>
<dbReference type="OrthoDB" id="5298023at2"/>
<reference evidence="3 4" key="1">
    <citation type="submission" date="2016-08" db="EMBL/GenBank/DDBJ databases">
        <authorList>
            <person name="Seilhamer J.J."/>
        </authorList>
    </citation>
    <scope>NUCLEOTIDE SEQUENCE [LARGE SCALE GENOMIC DNA]</scope>
    <source>
        <strain evidence="3 4">KCTC 42603</strain>
    </source>
</reference>
<name>A0A1E7Z590_9ALTE</name>
<dbReference type="Gene3D" id="3.90.550.10">
    <property type="entry name" value="Spore Coat Polysaccharide Biosynthesis Protein SpsA, Chain A"/>
    <property type="match status" value="1"/>
</dbReference>
<dbReference type="PANTHER" id="PTHR43777:SF1">
    <property type="entry name" value="MOLYBDENUM COFACTOR CYTIDYLYLTRANSFERASE"/>
    <property type="match status" value="1"/>
</dbReference>
<sequence>MSVRLAIIILAAGEARRYGSNKLLSEHPSGDSLLHYVISQYQPLSALPITIVSGRFDNELRQALSTGHAIRIAKNEDWQSGMGGSISTGIRAAMTLADSTPASLYPTHFMVGLADTPLVTTEGLRELVDKACIFPNARIASEAEGVRMSPAIFPLSDEDALAGLTGQKGAAKLLNAAAPHCIAVPFKEAAMDIDEPADWQALGR</sequence>